<dbReference type="GO" id="GO:0106310">
    <property type="term" value="F:protein serine kinase activity"/>
    <property type="evidence" value="ECO:0007669"/>
    <property type="project" value="RHEA"/>
</dbReference>
<dbReference type="Pfam" id="PF00069">
    <property type="entry name" value="Pkinase"/>
    <property type="match status" value="1"/>
</dbReference>
<dbReference type="GO" id="GO:0005524">
    <property type="term" value="F:ATP binding"/>
    <property type="evidence" value="ECO:0007669"/>
    <property type="project" value="UniProtKB-UniRule"/>
</dbReference>
<evidence type="ECO:0000256" key="10">
    <source>
        <dbReference type="ARBA" id="ARBA00022777"/>
    </source>
</evidence>
<evidence type="ECO:0000256" key="16">
    <source>
        <dbReference type="SAM" id="MobiDB-lite"/>
    </source>
</evidence>
<dbReference type="OrthoDB" id="193931at2759"/>
<keyword evidence="9 15" id="KW-0547">Nucleotide-binding</keyword>
<evidence type="ECO:0000256" key="15">
    <source>
        <dbReference type="PROSITE-ProRule" id="PRU10141"/>
    </source>
</evidence>
<dbReference type="SUPFAM" id="SSF56112">
    <property type="entry name" value="Protein kinase-like (PK-like)"/>
    <property type="match status" value="1"/>
</dbReference>
<keyword evidence="7" id="KW-0808">Transferase</keyword>
<keyword evidence="20" id="KW-1185">Reference proteome</keyword>
<protein>
    <recommendedName>
        <fullName evidence="4">non-specific serine/threonine protein kinase</fullName>
        <ecNumber evidence="4">2.7.11.1</ecNumber>
    </recommendedName>
</protein>
<evidence type="ECO:0000256" key="2">
    <source>
        <dbReference type="ARBA" id="ARBA00006234"/>
    </source>
</evidence>
<dbReference type="Gene3D" id="3.30.310.80">
    <property type="entry name" value="Kinase associated domain 1, KA1"/>
    <property type="match status" value="1"/>
</dbReference>
<dbReference type="FunFam" id="1.10.510.10:FF:000156">
    <property type="entry name" value="Serine/threonine-protein kinase SIK3 homolog"/>
    <property type="match status" value="1"/>
</dbReference>
<proteinExistence type="inferred from homology"/>
<evidence type="ECO:0000256" key="1">
    <source>
        <dbReference type="ARBA" id="ARBA00001946"/>
    </source>
</evidence>
<dbReference type="Pfam" id="PF02149">
    <property type="entry name" value="KA1"/>
    <property type="match status" value="1"/>
</dbReference>
<dbReference type="PROSITE" id="PS50032">
    <property type="entry name" value="KA1"/>
    <property type="match status" value="1"/>
</dbReference>
<feature type="compositionally biased region" description="Low complexity" evidence="16">
    <location>
        <begin position="485"/>
        <end position="496"/>
    </location>
</feature>
<feature type="region of interest" description="Disordered" evidence="16">
    <location>
        <begin position="344"/>
        <end position="442"/>
    </location>
</feature>
<comment type="cofactor">
    <cofactor evidence="1">
        <name>Mg(2+)</name>
        <dbReference type="ChEBI" id="CHEBI:18420"/>
    </cofactor>
</comment>
<sequence length="716" mass="79151">MSPPSKSRKDKDDTNNPDFQLNGIGNYVFQKTVGEGNFAKVKLAKHKQTGVEVAVKVIDKTTLDEKKLGKLYREVRIMKLLNHPHIVKLYEVIETKYTVFLVMEYASGGELYDYLVVHGKMKEKEARAKFRQILSAVSYCHKKRVIHRDLKAENLLLDSNLDIKIADFGFSNYYDPDGKLDTFCGSPPYAAPELFQGKRYTGPEVDVWSLGVILYVLTTGCLPFDGKNLQEMRESVCRGKYRIPFYLSDVCEKLLRKFLIRDPYKRSNLDFLNDDPWINEGYAESPIARDISTKVQEDETIIKLLETKYNIAPEAVYKCLRENIYDDVAAMYYLLYYDKEAKSRRSSEQPGSGVPSIQIPSSSTSPPIASPVEMAKSASAAVPPTSTSTSSTSTSKPDAAAPVKSQLRPQQAGTTDKKRRFTVGSENDAAKLSDESETPKTTGMQQIMESIEVNTNALGAHPVPMDTSRLNNAQSRDSRDQGASIIPTIDIQDDPTGGNIGGAGSKMGHSMTMSVSPSAFRKDGLGGSAQNTKDGSTEEVGNNGRKRGNTIVGLFRNIRRTSDVTAMAPLIQNLGKNTANANPEGPRETMATVAVDESMSTIDTMMSQLKTEDNKPRSLRFTFNSSTTSSKPPDEIVKGVVGSLEKHSVTFRTVTPFLLECFWANPTPGKDGVKFEIEVCKLPRLKNLHGLRFKRLAGSSTDYKDICEKVFGSAGL</sequence>
<dbReference type="AlphaFoldDB" id="A0A1Y2CP34"/>
<dbReference type="PROSITE" id="PS50011">
    <property type="entry name" value="PROTEIN_KINASE_DOM"/>
    <property type="match status" value="1"/>
</dbReference>
<dbReference type="CDD" id="cd12121">
    <property type="entry name" value="MARK_C_like"/>
    <property type="match status" value="1"/>
</dbReference>
<dbReference type="GO" id="GO:0046872">
    <property type="term" value="F:metal ion binding"/>
    <property type="evidence" value="ECO:0007669"/>
    <property type="project" value="UniProtKB-KW"/>
</dbReference>
<dbReference type="STRING" id="329046.A0A1Y2CP34"/>
<dbReference type="FunFam" id="3.30.310.80:FF:000011">
    <property type="entry name" value="Non-specific serine/threonine protein kinase"/>
    <property type="match status" value="1"/>
</dbReference>
<dbReference type="PROSITE" id="PS00107">
    <property type="entry name" value="PROTEIN_KINASE_ATP"/>
    <property type="match status" value="1"/>
</dbReference>
<evidence type="ECO:0000256" key="6">
    <source>
        <dbReference type="ARBA" id="ARBA00022553"/>
    </source>
</evidence>
<keyword evidence="12" id="KW-0460">Magnesium</keyword>
<dbReference type="InterPro" id="IPR000719">
    <property type="entry name" value="Prot_kinase_dom"/>
</dbReference>
<dbReference type="PANTHER" id="PTHR24346">
    <property type="entry name" value="MAP/MICROTUBULE AFFINITY-REGULATING KINASE"/>
    <property type="match status" value="1"/>
</dbReference>
<evidence type="ECO:0000313" key="20">
    <source>
        <dbReference type="Proteomes" id="UP000193642"/>
    </source>
</evidence>
<dbReference type="FunFam" id="3.30.200.20:FF:000003">
    <property type="entry name" value="Non-specific serine/threonine protein kinase"/>
    <property type="match status" value="1"/>
</dbReference>
<name>A0A1Y2CP34_9FUNG</name>
<feature type="compositionally biased region" description="Basic and acidic residues" evidence="16">
    <location>
        <begin position="428"/>
        <end position="438"/>
    </location>
</feature>
<keyword evidence="8" id="KW-0479">Metal-binding</keyword>
<comment type="caution">
    <text evidence="19">The sequence shown here is derived from an EMBL/GenBank/DDBJ whole genome shotgun (WGS) entry which is preliminary data.</text>
</comment>
<evidence type="ECO:0000256" key="14">
    <source>
        <dbReference type="ARBA" id="ARBA00048679"/>
    </source>
</evidence>
<feature type="domain" description="Protein kinase" evidence="17">
    <location>
        <begin position="27"/>
        <end position="278"/>
    </location>
</feature>
<comment type="similarity">
    <text evidence="2">Belongs to the protein kinase superfamily. CAMK Ser/Thr protein kinase family. SNF1 subfamily.</text>
</comment>
<evidence type="ECO:0000259" key="17">
    <source>
        <dbReference type="PROSITE" id="PS50011"/>
    </source>
</evidence>
<dbReference type="Gene3D" id="1.10.510.10">
    <property type="entry name" value="Transferase(Phosphotransferase) domain 1"/>
    <property type="match status" value="1"/>
</dbReference>
<reference evidence="19 20" key="1">
    <citation type="submission" date="2016-07" db="EMBL/GenBank/DDBJ databases">
        <title>Pervasive Adenine N6-methylation of Active Genes in Fungi.</title>
        <authorList>
            <consortium name="DOE Joint Genome Institute"/>
            <person name="Mondo S.J."/>
            <person name="Dannebaum R.O."/>
            <person name="Kuo R.C."/>
            <person name="Labutti K."/>
            <person name="Haridas S."/>
            <person name="Kuo A."/>
            <person name="Salamov A."/>
            <person name="Ahrendt S.R."/>
            <person name="Lipzen A."/>
            <person name="Sullivan W."/>
            <person name="Andreopoulos W.B."/>
            <person name="Clum A."/>
            <person name="Lindquist E."/>
            <person name="Daum C."/>
            <person name="Ramamoorthy G.K."/>
            <person name="Gryganskyi A."/>
            <person name="Culley D."/>
            <person name="Magnuson J.K."/>
            <person name="James T.Y."/>
            <person name="O'Malley M.A."/>
            <person name="Stajich J.E."/>
            <person name="Spatafora J.W."/>
            <person name="Visel A."/>
            <person name="Grigoriev I.V."/>
        </authorList>
    </citation>
    <scope>NUCLEOTIDE SEQUENCE [LARGE SCALE GENOMIC DNA]</scope>
    <source>
        <strain evidence="19 20">JEL800</strain>
    </source>
</reference>
<dbReference type="InterPro" id="IPR008271">
    <property type="entry name" value="Ser/Thr_kinase_AS"/>
</dbReference>
<comment type="catalytic activity">
    <reaction evidence="13">
        <text>L-threonyl-[protein] + ATP = O-phospho-L-threonyl-[protein] + ADP + H(+)</text>
        <dbReference type="Rhea" id="RHEA:46608"/>
        <dbReference type="Rhea" id="RHEA-COMP:11060"/>
        <dbReference type="Rhea" id="RHEA-COMP:11605"/>
        <dbReference type="ChEBI" id="CHEBI:15378"/>
        <dbReference type="ChEBI" id="CHEBI:30013"/>
        <dbReference type="ChEBI" id="CHEBI:30616"/>
        <dbReference type="ChEBI" id="CHEBI:61977"/>
        <dbReference type="ChEBI" id="CHEBI:456216"/>
        <dbReference type="EC" id="2.7.11.1"/>
    </reaction>
</comment>
<feature type="region of interest" description="Disordered" evidence="16">
    <location>
        <begin position="459"/>
        <end position="545"/>
    </location>
</feature>
<evidence type="ECO:0000256" key="5">
    <source>
        <dbReference type="ARBA" id="ARBA00022527"/>
    </source>
</evidence>
<dbReference type="InterPro" id="IPR017441">
    <property type="entry name" value="Protein_kinase_ATP_BS"/>
</dbReference>
<dbReference type="GO" id="GO:0035556">
    <property type="term" value="P:intracellular signal transduction"/>
    <property type="evidence" value="ECO:0007669"/>
    <property type="project" value="TreeGrafter"/>
</dbReference>
<feature type="compositionally biased region" description="Low complexity" evidence="16">
    <location>
        <begin position="355"/>
        <end position="402"/>
    </location>
</feature>
<dbReference type="GO" id="GO:0000226">
    <property type="term" value="P:microtubule cytoskeleton organization"/>
    <property type="evidence" value="ECO:0007669"/>
    <property type="project" value="TreeGrafter"/>
</dbReference>
<feature type="domain" description="KA1" evidence="18">
    <location>
        <begin position="666"/>
        <end position="716"/>
    </location>
</feature>
<keyword evidence="10 19" id="KW-0418">Kinase</keyword>
<evidence type="ECO:0000256" key="3">
    <source>
        <dbReference type="ARBA" id="ARBA00010791"/>
    </source>
</evidence>
<comment type="catalytic activity">
    <reaction evidence="14">
        <text>L-seryl-[protein] + ATP = O-phospho-L-seryl-[protein] + ADP + H(+)</text>
        <dbReference type="Rhea" id="RHEA:17989"/>
        <dbReference type="Rhea" id="RHEA-COMP:9863"/>
        <dbReference type="Rhea" id="RHEA-COMP:11604"/>
        <dbReference type="ChEBI" id="CHEBI:15378"/>
        <dbReference type="ChEBI" id="CHEBI:29999"/>
        <dbReference type="ChEBI" id="CHEBI:30616"/>
        <dbReference type="ChEBI" id="CHEBI:83421"/>
        <dbReference type="ChEBI" id="CHEBI:456216"/>
        <dbReference type="EC" id="2.7.11.1"/>
    </reaction>
</comment>
<dbReference type="SMART" id="SM00220">
    <property type="entry name" value="S_TKc"/>
    <property type="match status" value="1"/>
</dbReference>
<evidence type="ECO:0000256" key="7">
    <source>
        <dbReference type="ARBA" id="ARBA00022679"/>
    </source>
</evidence>
<dbReference type="PROSITE" id="PS00108">
    <property type="entry name" value="PROTEIN_KINASE_ST"/>
    <property type="match status" value="1"/>
</dbReference>
<keyword evidence="11 15" id="KW-0067">ATP-binding</keyword>
<dbReference type="GO" id="GO:0005737">
    <property type="term" value="C:cytoplasm"/>
    <property type="evidence" value="ECO:0007669"/>
    <property type="project" value="TreeGrafter"/>
</dbReference>
<comment type="similarity">
    <text evidence="3">Belongs to the protein kinase superfamily. CAMK Ser/Thr protein kinase family. NIM1 subfamily.</text>
</comment>
<feature type="binding site" evidence="15">
    <location>
        <position position="56"/>
    </location>
    <ligand>
        <name>ATP</name>
        <dbReference type="ChEBI" id="CHEBI:30616"/>
    </ligand>
</feature>
<dbReference type="EC" id="2.7.11.1" evidence="4"/>
<evidence type="ECO:0000256" key="11">
    <source>
        <dbReference type="ARBA" id="ARBA00022840"/>
    </source>
</evidence>
<evidence type="ECO:0000259" key="18">
    <source>
        <dbReference type="PROSITE" id="PS50032"/>
    </source>
</evidence>
<dbReference type="InterPro" id="IPR028375">
    <property type="entry name" value="KA1/Ssp2_C"/>
</dbReference>
<gene>
    <name evidence="19" type="ORF">BCR33DRAFT_714446</name>
</gene>
<dbReference type="Proteomes" id="UP000193642">
    <property type="component" value="Unassembled WGS sequence"/>
</dbReference>
<dbReference type="InterPro" id="IPR001772">
    <property type="entry name" value="KA1_dom"/>
</dbReference>
<organism evidence="19 20">
    <name type="scientific">Rhizoclosmatium globosum</name>
    <dbReference type="NCBI Taxonomy" id="329046"/>
    <lineage>
        <taxon>Eukaryota</taxon>
        <taxon>Fungi</taxon>
        <taxon>Fungi incertae sedis</taxon>
        <taxon>Chytridiomycota</taxon>
        <taxon>Chytridiomycota incertae sedis</taxon>
        <taxon>Chytridiomycetes</taxon>
        <taxon>Chytridiales</taxon>
        <taxon>Chytriomycetaceae</taxon>
        <taxon>Rhizoclosmatium</taxon>
    </lineage>
</organism>
<dbReference type="SUPFAM" id="SSF103243">
    <property type="entry name" value="KA1-like"/>
    <property type="match status" value="1"/>
</dbReference>
<evidence type="ECO:0000256" key="4">
    <source>
        <dbReference type="ARBA" id="ARBA00012513"/>
    </source>
</evidence>
<accession>A0A1Y2CP34</accession>
<dbReference type="PANTHER" id="PTHR24346:SF82">
    <property type="entry name" value="KP78A-RELATED"/>
    <property type="match status" value="1"/>
</dbReference>
<dbReference type="InterPro" id="IPR011009">
    <property type="entry name" value="Kinase-like_dom_sf"/>
</dbReference>
<dbReference type="EMBL" id="MCGO01000011">
    <property type="protein sequence ID" value="ORY48727.1"/>
    <property type="molecule type" value="Genomic_DNA"/>
</dbReference>
<evidence type="ECO:0000256" key="12">
    <source>
        <dbReference type="ARBA" id="ARBA00022842"/>
    </source>
</evidence>
<dbReference type="GO" id="GO:0004674">
    <property type="term" value="F:protein serine/threonine kinase activity"/>
    <property type="evidence" value="ECO:0007669"/>
    <property type="project" value="UniProtKB-KW"/>
</dbReference>
<evidence type="ECO:0000256" key="13">
    <source>
        <dbReference type="ARBA" id="ARBA00047899"/>
    </source>
</evidence>
<evidence type="ECO:0000256" key="9">
    <source>
        <dbReference type="ARBA" id="ARBA00022741"/>
    </source>
</evidence>
<keyword evidence="6" id="KW-0597">Phosphoprotein</keyword>
<keyword evidence="5" id="KW-0723">Serine/threonine-protein kinase</keyword>
<evidence type="ECO:0000256" key="8">
    <source>
        <dbReference type="ARBA" id="ARBA00022723"/>
    </source>
</evidence>
<evidence type="ECO:0000313" key="19">
    <source>
        <dbReference type="EMBL" id="ORY48727.1"/>
    </source>
</evidence>